<proteinExistence type="predicted"/>
<dbReference type="SUPFAM" id="SSF56563">
    <property type="entry name" value="Major capsid protein gp5"/>
    <property type="match status" value="1"/>
</dbReference>
<name>A0A9D1LPW1_9FIRM</name>
<dbReference type="InterPro" id="IPR054612">
    <property type="entry name" value="Phage_capsid-like_C"/>
</dbReference>
<feature type="coiled-coil region" evidence="2">
    <location>
        <begin position="3"/>
        <end position="65"/>
    </location>
</feature>
<dbReference type="NCBIfam" id="TIGR01554">
    <property type="entry name" value="major_cap_HK97"/>
    <property type="match status" value="1"/>
</dbReference>
<evidence type="ECO:0000256" key="1">
    <source>
        <dbReference type="ARBA" id="ARBA00004328"/>
    </source>
</evidence>
<dbReference type="EMBL" id="DVNK01000006">
    <property type="protein sequence ID" value="HIU45806.1"/>
    <property type="molecule type" value="Genomic_DNA"/>
</dbReference>
<reference evidence="4" key="2">
    <citation type="journal article" date="2021" name="PeerJ">
        <title>Extensive microbial diversity within the chicken gut microbiome revealed by metagenomics and culture.</title>
        <authorList>
            <person name="Gilroy R."/>
            <person name="Ravi A."/>
            <person name="Getino M."/>
            <person name="Pursley I."/>
            <person name="Horton D.L."/>
            <person name="Alikhan N.F."/>
            <person name="Baker D."/>
            <person name="Gharbi K."/>
            <person name="Hall N."/>
            <person name="Watson M."/>
            <person name="Adriaenssens E.M."/>
            <person name="Foster-Nyarko E."/>
            <person name="Jarju S."/>
            <person name="Secka A."/>
            <person name="Antonio M."/>
            <person name="Oren A."/>
            <person name="Chaudhuri R.R."/>
            <person name="La Ragione R."/>
            <person name="Hildebrand F."/>
            <person name="Pallen M.J."/>
        </authorList>
    </citation>
    <scope>NUCLEOTIDE SEQUENCE</scope>
    <source>
        <strain evidence="4">ChiSxjej2B14-8506</strain>
    </source>
</reference>
<organism evidence="4 5">
    <name type="scientific">Candidatus Fimadaptatus faecigallinarum</name>
    <dbReference type="NCBI Taxonomy" id="2840814"/>
    <lineage>
        <taxon>Bacteria</taxon>
        <taxon>Bacillati</taxon>
        <taxon>Bacillota</taxon>
        <taxon>Clostridia</taxon>
        <taxon>Eubacteriales</taxon>
        <taxon>Candidatus Fimadaptatus</taxon>
    </lineage>
</organism>
<dbReference type="AlphaFoldDB" id="A0A9D1LPW1"/>
<accession>A0A9D1LPW1</accession>
<comment type="subcellular location">
    <subcellularLocation>
        <location evidence="1">Virion</location>
    </subcellularLocation>
</comment>
<evidence type="ECO:0000256" key="2">
    <source>
        <dbReference type="SAM" id="Coils"/>
    </source>
</evidence>
<feature type="domain" description="Phage capsid-like C-terminal" evidence="3">
    <location>
        <begin position="132"/>
        <end position="403"/>
    </location>
</feature>
<dbReference type="Proteomes" id="UP000824123">
    <property type="component" value="Unassembled WGS sequence"/>
</dbReference>
<comment type="caution">
    <text evidence="4">The sequence shown here is derived from an EMBL/GenBank/DDBJ whole genome shotgun (WGS) entry which is preliminary data.</text>
</comment>
<gene>
    <name evidence="4" type="ORF">IAC59_00930</name>
</gene>
<keyword evidence="2" id="KW-0175">Coiled coil</keyword>
<sequence>MSITQMREELRNLTAQLETARARALSVAMDTNADADAVRNATQEMTALRARVELLQGEIAAAERQASGSATPVGSAEQRTLHDILGSREYVRAFAAALRRGDRPRRDGVNDQNRILYDALTIAGGSPAGEDGGYLVPEDMDTSIREQMRAMQPLSAFVNVETVGSNTGWRVVDTAPTTGFTALTSEVPSGGVATDDQPAFGKVSFTLTTYGLRVPISNELMADETAGLMSYLSRWFAKKLALTHNKLILAEFDKTSAETITPGASDGATLALLKGVLNVALDPSISALATIITNQDGFNYLDGLADTTGRPLLQPDPATGAPMLFGSRRIAVCSSAILPTRESSGSYYPLYIGDGRQYTTLFQRAPMELASTDVGGDAWKSYSTEVRGIVRLGTGVFDAGAMCKREIFIGA</sequence>
<evidence type="ECO:0000313" key="5">
    <source>
        <dbReference type="Proteomes" id="UP000824123"/>
    </source>
</evidence>
<evidence type="ECO:0000259" key="3">
    <source>
        <dbReference type="Pfam" id="PF05065"/>
    </source>
</evidence>
<dbReference type="InterPro" id="IPR024455">
    <property type="entry name" value="Phage_capsid"/>
</dbReference>
<dbReference type="Pfam" id="PF05065">
    <property type="entry name" value="Phage_capsid"/>
    <property type="match status" value="1"/>
</dbReference>
<protein>
    <submittedName>
        <fullName evidence="4">Phage major capsid protein</fullName>
    </submittedName>
</protein>
<reference evidence="4" key="1">
    <citation type="submission" date="2020-10" db="EMBL/GenBank/DDBJ databases">
        <authorList>
            <person name="Gilroy R."/>
        </authorList>
    </citation>
    <scope>NUCLEOTIDE SEQUENCE</scope>
    <source>
        <strain evidence="4">ChiSxjej2B14-8506</strain>
    </source>
</reference>
<evidence type="ECO:0000313" key="4">
    <source>
        <dbReference type="EMBL" id="HIU45806.1"/>
    </source>
</evidence>
<dbReference type="Gene3D" id="3.30.2400.10">
    <property type="entry name" value="Major capsid protein gp5"/>
    <property type="match status" value="1"/>
</dbReference>